<evidence type="ECO:0000256" key="1">
    <source>
        <dbReference type="ARBA" id="ARBA00002442"/>
    </source>
</evidence>
<feature type="transmembrane region" description="Helical" evidence="12">
    <location>
        <begin position="15"/>
        <end position="36"/>
    </location>
</feature>
<dbReference type="GO" id="GO:1903607">
    <property type="term" value="P:cytochrome c biosynthetic process"/>
    <property type="evidence" value="ECO:0007669"/>
    <property type="project" value="TreeGrafter"/>
</dbReference>
<dbReference type="InterPro" id="IPR052075">
    <property type="entry name" value="Heme_exporter_D"/>
</dbReference>
<dbReference type="Proteomes" id="UP000244441">
    <property type="component" value="Chromosome"/>
</dbReference>
<comment type="similarity">
    <text evidence="3 12">Belongs to the CcmD/CycX/HelD family.</text>
</comment>
<evidence type="ECO:0000256" key="8">
    <source>
        <dbReference type="ARBA" id="ARBA00022692"/>
    </source>
</evidence>
<keyword evidence="11 12" id="KW-0472">Membrane</keyword>
<reference evidence="13 14" key="1">
    <citation type="submission" date="2018-01" db="EMBL/GenBank/DDBJ databases">
        <title>Genome sequence of a Cantenovulum-like bacteria.</title>
        <authorList>
            <person name="Tan W.R."/>
            <person name="Lau N.-S."/>
            <person name="Go F."/>
            <person name="Amirul A.-A.A."/>
        </authorList>
    </citation>
    <scope>NUCLEOTIDE SEQUENCE [LARGE SCALE GENOMIC DNA]</scope>
    <source>
        <strain evidence="13 14">CCB-QB4</strain>
    </source>
</reference>
<keyword evidence="8 12" id="KW-0812">Transmembrane</keyword>
<evidence type="ECO:0000256" key="11">
    <source>
        <dbReference type="ARBA" id="ARBA00023136"/>
    </source>
</evidence>
<name>A0A2S0VT63_9ALTE</name>
<comment type="function">
    <text evidence="1 12">Required for the export of heme to the periplasm for the biogenesis of c-type cytochromes.</text>
</comment>
<keyword evidence="5 12" id="KW-0813">Transport</keyword>
<organism evidence="13 14">
    <name type="scientific">Saccharobesus litoralis</name>
    <dbReference type="NCBI Taxonomy" id="2172099"/>
    <lineage>
        <taxon>Bacteria</taxon>
        <taxon>Pseudomonadati</taxon>
        <taxon>Pseudomonadota</taxon>
        <taxon>Gammaproteobacteria</taxon>
        <taxon>Alteromonadales</taxon>
        <taxon>Alteromonadaceae</taxon>
        <taxon>Saccharobesus</taxon>
    </lineage>
</organism>
<dbReference type="OrthoDB" id="9815607at2"/>
<dbReference type="GO" id="GO:0015886">
    <property type="term" value="P:heme transport"/>
    <property type="evidence" value="ECO:0007669"/>
    <property type="project" value="InterPro"/>
</dbReference>
<accession>A0A2S0VT63</accession>
<evidence type="ECO:0000256" key="10">
    <source>
        <dbReference type="ARBA" id="ARBA00022989"/>
    </source>
</evidence>
<dbReference type="KEGG" id="cate:C2869_13545"/>
<protein>
    <recommendedName>
        <fullName evidence="4 12">Heme exporter protein D</fullName>
    </recommendedName>
</protein>
<evidence type="ECO:0000256" key="7">
    <source>
        <dbReference type="ARBA" id="ARBA00022519"/>
    </source>
</evidence>
<proteinExistence type="inferred from homology"/>
<evidence type="ECO:0000256" key="12">
    <source>
        <dbReference type="RuleBase" id="RU363101"/>
    </source>
</evidence>
<keyword evidence="6 12" id="KW-1003">Cell membrane</keyword>
<evidence type="ECO:0000256" key="6">
    <source>
        <dbReference type="ARBA" id="ARBA00022475"/>
    </source>
</evidence>
<evidence type="ECO:0000313" key="13">
    <source>
        <dbReference type="EMBL" id="AWB67399.1"/>
    </source>
</evidence>
<sequence length="68" mass="7967">MQFSSLNDFFAMGGYAGYVWSGVGLVFTLLALLYWLSIKERKATFNQIEEKLRIEKLRRQQQNSEMTL</sequence>
<evidence type="ECO:0000256" key="5">
    <source>
        <dbReference type="ARBA" id="ARBA00022448"/>
    </source>
</evidence>
<dbReference type="EMBL" id="CP026604">
    <property type="protein sequence ID" value="AWB67399.1"/>
    <property type="molecule type" value="Genomic_DNA"/>
</dbReference>
<gene>
    <name evidence="13" type="primary">ccmD</name>
    <name evidence="13" type="ORF">C2869_13545</name>
</gene>
<dbReference type="NCBIfam" id="TIGR03141">
    <property type="entry name" value="cytochro_ccmD"/>
    <property type="match status" value="1"/>
</dbReference>
<dbReference type="InterPro" id="IPR007078">
    <property type="entry name" value="Haem_export_protD_CcmD"/>
</dbReference>
<keyword evidence="7 12" id="KW-0997">Cell inner membrane</keyword>
<dbReference type="GO" id="GO:0005886">
    <property type="term" value="C:plasma membrane"/>
    <property type="evidence" value="ECO:0007669"/>
    <property type="project" value="UniProtKB-SubCell"/>
</dbReference>
<dbReference type="GO" id="GO:0017004">
    <property type="term" value="P:cytochrome complex assembly"/>
    <property type="evidence" value="ECO:0007669"/>
    <property type="project" value="UniProtKB-KW"/>
</dbReference>
<evidence type="ECO:0000256" key="2">
    <source>
        <dbReference type="ARBA" id="ARBA00004377"/>
    </source>
</evidence>
<dbReference type="AlphaFoldDB" id="A0A2S0VT63"/>
<keyword evidence="10 12" id="KW-1133">Transmembrane helix</keyword>
<comment type="subcellular location">
    <subcellularLocation>
        <location evidence="2 12">Cell inner membrane</location>
        <topology evidence="2 12">Single-pass membrane protein</topology>
    </subcellularLocation>
</comment>
<evidence type="ECO:0000256" key="3">
    <source>
        <dbReference type="ARBA" id="ARBA00008741"/>
    </source>
</evidence>
<evidence type="ECO:0000256" key="9">
    <source>
        <dbReference type="ARBA" id="ARBA00022748"/>
    </source>
</evidence>
<dbReference type="Pfam" id="PF04995">
    <property type="entry name" value="CcmD"/>
    <property type="match status" value="1"/>
</dbReference>
<evidence type="ECO:0000256" key="4">
    <source>
        <dbReference type="ARBA" id="ARBA00016461"/>
    </source>
</evidence>
<dbReference type="PANTHER" id="PTHR37531:SF1">
    <property type="entry name" value="HEME EXPORTER PROTEIN D"/>
    <property type="match status" value="1"/>
</dbReference>
<keyword evidence="9 12" id="KW-0201">Cytochrome c-type biogenesis</keyword>
<evidence type="ECO:0000313" key="14">
    <source>
        <dbReference type="Proteomes" id="UP000244441"/>
    </source>
</evidence>
<keyword evidence="14" id="KW-1185">Reference proteome</keyword>
<dbReference type="PANTHER" id="PTHR37531">
    <property type="entry name" value="HEME EXPORTER PROTEIN D"/>
    <property type="match status" value="1"/>
</dbReference>
<dbReference type="RefSeq" id="WP_108603446.1">
    <property type="nucleotide sequence ID" value="NZ_CP026604.1"/>
</dbReference>